<gene>
    <name evidence="2" type="ORF">COT79_01045</name>
</gene>
<dbReference type="EMBL" id="PEZX01000016">
    <property type="protein sequence ID" value="PIS07105.1"/>
    <property type="molecule type" value="Genomic_DNA"/>
</dbReference>
<evidence type="ECO:0000256" key="1">
    <source>
        <dbReference type="SAM" id="Phobius"/>
    </source>
</evidence>
<reference evidence="3" key="1">
    <citation type="submission" date="2017-09" db="EMBL/GenBank/DDBJ databases">
        <title>Depth-based differentiation of microbial function through sediment-hosted aquifers and enrichment of novel symbionts in the deep terrestrial subsurface.</title>
        <authorList>
            <person name="Probst A.J."/>
            <person name="Ladd B."/>
            <person name="Jarett J.K."/>
            <person name="Geller-Mcgrath D.E."/>
            <person name="Sieber C.M.K."/>
            <person name="Emerson J.B."/>
            <person name="Anantharaman K."/>
            <person name="Thomas B.C."/>
            <person name="Malmstrom R."/>
            <person name="Stieglmeier M."/>
            <person name="Klingl A."/>
            <person name="Woyke T."/>
            <person name="Ryan C.M."/>
            <person name="Banfield J.F."/>
        </authorList>
    </citation>
    <scope>NUCLEOTIDE SEQUENCE [LARGE SCALE GENOMIC DNA]</scope>
</reference>
<comment type="caution">
    <text evidence="2">The sequence shown here is derived from an EMBL/GenBank/DDBJ whole genome shotgun (WGS) entry which is preliminary data.</text>
</comment>
<accession>A0A2M6R984</accession>
<evidence type="ECO:0000313" key="3">
    <source>
        <dbReference type="Proteomes" id="UP000231162"/>
    </source>
</evidence>
<feature type="transmembrane region" description="Helical" evidence="1">
    <location>
        <begin position="58"/>
        <end position="79"/>
    </location>
</feature>
<organism evidence="2 3">
    <name type="scientific">Candidatus Berkelbacteria bacterium CG10_big_fil_rev_8_21_14_0_10_43_14</name>
    <dbReference type="NCBI Taxonomy" id="1974515"/>
    <lineage>
        <taxon>Bacteria</taxon>
        <taxon>Candidatus Berkelbacteria</taxon>
    </lineage>
</organism>
<keyword evidence="1" id="KW-0472">Membrane</keyword>
<name>A0A2M6R984_9BACT</name>
<feature type="transmembrane region" description="Helical" evidence="1">
    <location>
        <begin position="135"/>
        <end position="154"/>
    </location>
</feature>
<keyword evidence="1" id="KW-1133">Transmembrane helix</keyword>
<keyword evidence="1" id="KW-0812">Transmembrane</keyword>
<dbReference type="Proteomes" id="UP000231162">
    <property type="component" value="Unassembled WGS sequence"/>
</dbReference>
<sequence>MLFTTHLLTGAGVGTLTGEPVSAFALGIISHHLCDRIPHFDGGSIYPLVGKDEQWKPIHWVIAIADVCIGLGLASLLIVQGLYSPSMIAGATGAVAPDVVDSIPWTRAAFRATYFGKKYHAFHASFHATAPLRQIYFGLGVQIVLLGVSLLYIIRGGWQ</sequence>
<evidence type="ECO:0000313" key="2">
    <source>
        <dbReference type="EMBL" id="PIS07105.1"/>
    </source>
</evidence>
<protein>
    <submittedName>
        <fullName evidence="2">Uncharacterized protein</fullName>
    </submittedName>
</protein>
<dbReference type="AlphaFoldDB" id="A0A2M6R984"/>
<proteinExistence type="predicted"/>